<evidence type="ECO:0000256" key="1">
    <source>
        <dbReference type="ARBA" id="ARBA00004651"/>
    </source>
</evidence>
<feature type="region of interest" description="Disordered" evidence="10">
    <location>
        <begin position="377"/>
        <end position="408"/>
    </location>
</feature>
<dbReference type="RefSeq" id="XP_038060826.1">
    <property type="nucleotide sequence ID" value="XM_038204898.1"/>
</dbReference>
<dbReference type="CDD" id="cd00637">
    <property type="entry name" value="7tm_classA_rhodopsin-like"/>
    <property type="match status" value="1"/>
</dbReference>
<evidence type="ECO:0000256" key="11">
    <source>
        <dbReference type="SAM" id="Phobius"/>
    </source>
</evidence>
<dbReference type="Pfam" id="PF00001">
    <property type="entry name" value="7tm_1"/>
    <property type="match status" value="1"/>
</dbReference>
<keyword evidence="6 11" id="KW-0472">Membrane</keyword>
<feature type="transmembrane region" description="Helical" evidence="11">
    <location>
        <begin position="257"/>
        <end position="280"/>
    </location>
</feature>
<dbReference type="OrthoDB" id="5959154at2759"/>
<dbReference type="PROSITE" id="PS00237">
    <property type="entry name" value="G_PROTEIN_RECEP_F1_1"/>
    <property type="match status" value="1"/>
</dbReference>
<name>A0A914ABJ7_PATMI</name>
<accession>A0A914ABJ7</accession>
<sequence length="509" mass="57640">MENISTTVEAFVATTDADNSSAVDTYFIEFSPYFVVLNTVYYVVLGPVAIIGNILSVTVSHRILRFRKSIPDMLTGCLAAVDLLCVISTHTPAVISLAEGRWVGGSPVCSYQYFMAWSCLKTSFFTIILLTVDRFLALTKPFYYRAKVTPRKMKIALACLTIFSFASTSVTIIWFSSEITLLPNWYLCMNTWGKGNQYYSYILAFYGLTFIVGVIIFNVCNTGIVCSLMRHNRRSQQMRLRVLSAAQDRRERRVAKVIETLSALFMLFWMPYLVFIVLHQTNLLYSEFAEDLAIRILFANTLLNPVIYGLFNRTYRKAYIYFVRKLLYFALCGKIKKPKVWTGRESTLSRGSAKRVKPSHERKIFFLRRSYLQHRYARKTHSHRPRGQAAGGASAEADPPMNGNPPQIIGATPLDAELDLSLGELRDFALDNIGFTLDSEEDLVGASEDDEGIFSISKREDTERRMNGWVTEPNGHLNNGTEVDAEKLTSSEGHVYSAFTNTISESTWL</sequence>
<protein>
    <recommendedName>
        <fullName evidence="12">G-protein coupled receptors family 1 profile domain-containing protein</fullName>
    </recommendedName>
</protein>
<feature type="compositionally biased region" description="Basic residues" evidence="10">
    <location>
        <begin position="377"/>
        <end position="386"/>
    </location>
</feature>
<evidence type="ECO:0000256" key="2">
    <source>
        <dbReference type="ARBA" id="ARBA00022475"/>
    </source>
</evidence>
<feature type="domain" description="G-protein coupled receptors family 1 profile" evidence="12">
    <location>
        <begin position="52"/>
        <end position="308"/>
    </location>
</feature>
<comment type="subcellular location">
    <subcellularLocation>
        <location evidence="1">Cell membrane</location>
        <topology evidence="1">Multi-pass membrane protein</topology>
    </subcellularLocation>
</comment>
<dbReference type="OMA" id="KAGWYCA"/>
<organism evidence="13 14">
    <name type="scientific">Patiria miniata</name>
    <name type="common">Bat star</name>
    <name type="synonym">Asterina miniata</name>
    <dbReference type="NCBI Taxonomy" id="46514"/>
    <lineage>
        <taxon>Eukaryota</taxon>
        <taxon>Metazoa</taxon>
        <taxon>Echinodermata</taxon>
        <taxon>Eleutherozoa</taxon>
        <taxon>Asterozoa</taxon>
        <taxon>Asteroidea</taxon>
        <taxon>Valvatacea</taxon>
        <taxon>Valvatida</taxon>
        <taxon>Asterinidae</taxon>
        <taxon>Patiria</taxon>
    </lineage>
</organism>
<dbReference type="PANTHER" id="PTHR24249:SF372">
    <property type="entry name" value="G-PROTEIN COUPLED RECEPTORS FAMILY 1 PROFILE DOMAIN-CONTAINING PROTEIN"/>
    <property type="match status" value="1"/>
</dbReference>
<evidence type="ECO:0000256" key="8">
    <source>
        <dbReference type="ARBA" id="ARBA00023224"/>
    </source>
</evidence>
<evidence type="ECO:0000256" key="9">
    <source>
        <dbReference type="RuleBase" id="RU000688"/>
    </source>
</evidence>
<proteinExistence type="inferred from homology"/>
<evidence type="ECO:0000256" key="6">
    <source>
        <dbReference type="ARBA" id="ARBA00023136"/>
    </source>
</evidence>
<keyword evidence="2" id="KW-1003">Cell membrane</keyword>
<dbReference type="GO" id="GO:0004930">
    <property type="term" value="F:G protein-coupled receptor activity"/>
    <property type="evidence" value="ECO:0007669"/>
    <property type="project" value="UniProtKB-KW"/>
</dbReference>
<dbReference type="AlphaFoldDB" id="A0A914ABJ7"/>
<evidence type="ECO:0000256" key="7">
    <source>
        <dbReference type="ARBA" id="ARBA00023170"/>
    </source>
</evidence>
<keyword evidence="7 9" id="KW-0675">Receptor</keyword>
<dbReference type="EnsemblMetazoa" id="XM_038204898.1">
    <property type="protein sequence ID" value="XP_038060826.1"/>
    <property type="gene ID" value="LOC119731688"/>
</dbReference>
<keyword evidence="14" id="KW-1185">Reference proteome</keyword>
<keyword evidence="8 9" id="KW-0807">Transducer</keyword>
<feature type="transmembrane region" description="Helical" evidence="11">
    <location>
        <begin position="111"/>
        <end position="132"/>
    </location>
</feature>
<feature type="transmembrane region" description="Helical" evidence="11">
    <location>
        <begin position="199"/>
        <end position="229"/>
    </location>
</feature>
<dbReference type="InterPro" id="IPR050569">
    <property type="entry name" value="TAAR"/>
</dbReference>
<evidence type="ECO:0000256" key="10">
    <source>
        <dbReference type="SAM" id="MobiDB-lite"/>
    </source>
</evidence>
<evidence type="ECO:0000313" key="14">
    <source>
        <dbReference type="Proteomes" id="UP000887568"/>
    </source>
</evidence>
<dbReference type="Gene3D" id="1.20.1070.10">
    <property type="entry name" value="Rhodopsin 7-helix transmembrane proteins"/>
    <property type="match status" value="1"/>
</dbReference>
<dbReference type="SUPFAM" id="SSF81321">
    <property type="entry name" value="Family A G protein-coupled receptor-like"/>
    <property type="match status" value="1"/>
</dbReference>
<dbReference type="InterPro" id="IPR000276">
    <property type="entry name" value="GPCR_Rhodpsn"/>
</dbReference>
<dbReference type="PROSITE" id="PS50262">
    <property type="entry name" value="G_PROTEIN_RECEP_F1_2"/>
    <property type="match status" value="1"/>
</dbReference>
<evidence type="ECO:0000256" key="3">
    <source>
        <dbReference type="ARBA" id="ARBA00022692"/>
    </source>
</evidence>
<feature type="transmembrane region" description="Helical" evidence="11">
    <location>
        <begin position="40"/>
        <end position="61"/>
    </location>
</feature>
<comment type="similarity">
    <text evidence="9">Belongs to the G-protein coupled receptor 1 family.</text>
</comment>
<feature type="transmembrane region" description="Helical" evidence="11">
    <location>
        <begin position="292"/>
        <end position="311"/>
    </location>
</feature>
<dbReference type="InterPro" id="IPR017452">
    <property type="entry name" value="GPCR_Rhodpsn_7TM"/>
</dbReference>
<keyword evidence="4 11" id="KW-1133">Transmembrane helix</keyword>
<keyword evidence="3 9" id="KW-0812">Transmembrane</keyword>
<evidence type="ECO:0000256" key="5">
    <source>
        <dbReference type="ARBA" id="ARBA00023040"/>
    </source>
</evidence>
<feature type="transmembrane region" description="Helical" evidence="11">
    <location>
        <begin position="153"/>
        <end position="175"/>
    </location>
</feature>
<keyword evidence="5 9" id="KW-0297">G-protein coupled receptor</keyword>
<dbReference type="PRINTS" id="PR00237">
    <property type="entry name" value="GPCRRHODOPSN"/>
</dbReference>
<dbReference type="GO" id="GO:0005886">
    <property type="term" value="C:plasma membrane"/>
    <property type="evidence" value="ECO:0007669"/>
    <property type="project" value="UniProtKB-SubCell"/>
</dbReference>
<feature type="transmembrane region" description="Helical" evidence="11">
    <location>
        <begin position="73"/>
        <end position="91"/>
    </location>
</feature>
<reference evidence="13" key="1">
    <citation type="submission" date="2022-11" db="UniProtKB">
        <authorList>
            <consortium name="EnsemblMetazoa"/>
        </authorList>
    </citation>
    <scope>IDENTIFICATION</scope>
</reference>
<evidence type="ECO:0000313" key="13">
    <source>
        <dbReference type="EnsemblMetazoa" id="XP_038060826.1"/>
    </source>
</evidence>
<dbReference type="Proteomes" id="UP000887568">
    <property type="component" value="Unplaced"/>
</dbReference>
<dbReference type="GeneID" id="119731688"/>
<evidence type="ECO:0000259" key="12">
    <source>
        <dbReference type="PROSITE" id="PS50262"/>
    </source>
</evidence>
<dbReference type="PANTHER" id="PTHR24249">
    <property type="entry name" value="HISTAMINE RECEPTOR-RELATED G-PROTEIN COUPLED RECEPTOR"/>
    <property type="match status" value="1"/>
</dbReference>
<evidence type="ECO:0000256" key="4">
    <source>
        <dbReference type="ARBA" id="ARBA00022989"/>
    </source>
</evidence>